<keyword evidence="8" id="KW-0472">Membrane</keyword>
<feature type="domain" description="ABC transporter" evidence="9">
    <location>
        <begin position="267"/>
        <end position="510"/>
    </location>
</feature>
<dbReference type="EMBL" id="JAUHMF010000002">
    <property type="protein sequence ID" value="MDT8898938.1"/>
    <property type="molecule type" value="Genomic_DNA"/>
</dbReference>
<evidence type="ECO:0000256" key="3">
    <source>
        <dbReference type="ARBA" id="ARBA00022597"/>
    </source>
</evidence>
<dbReference type="Pfam" id="PF00005">
    <property type="entry name" value="ABC_tran"/>
    <property type="match status" value="2"/>
</dbReference>
<dbReference type="PROSITE" id="PS00211">
    <property type="entry name" value="ABC_TRANSPORTER_1"/>
    <property type="match status" value="1"/>
</dbReference>
<keyword evidence="11" id="KW-1185">Reference proteome</keyword>
<keyword evidence="4" id="KW-0677">Repeat</keyword>
<protein>
    <submittedName>
        <fullName evidence="10">Sugar ABC transporter ATP-binding protein</fullName>
    </submittedName>
</protein>
<dbReference type="CDD" id="cd03215">
    <property type="entry name" value="ABC_Carb_Monos_II"/>
    <property type="match status" value="1"/>
</dbReference>
<dbReference type="PANTHER" id="PTHR43790">
    <property type="entry name" value="CARBOHYDRATE TRANSPORT ATP-BINDING PROTEIN MG119-RELATED"/>
    <property type="match status" value="1"/>
</dbReference>
<organism evidence="10 11">
    <name type="scientific">Thermanaerothrix solaris</name>
    <dbReference type="NCBI Taxonomy" id="3058434"/>
    <lineage>
        <taxon>Bacteria</taxon>
        <taxon>Bacillati</taxon>
        <taxon>Chloroflexota</taxon>
        <taxon>Anaerolineae</taxon>
        <taxon>Anaerolineales</taxon>
        <taxon>Anaerolineaceae</taxon>
        <taxon>Thermanaerothrix</taxon>
    </lineage>
</organism>
<dbReference type="SUPFAM" id="SSF52540">
    <property type="entry name" value="P-loop containing nucleoside triphosphate hydrolases"/>
    <property type="match status" value="2"/>
</dbReference>
<name>A0ABU3NRV4_9CHLR</name>
<evidence type="ECO:0000256" key="2">
    <source>
        <dbReference type="ARBA" id="ARBA00022475"/>
    </source>
</evidence>
<keyword evidence="5" id="KW-0547">Nucleotide-binding</keyword>
<dbReference type="InterPro" id="IPR050107">
    <property type="entry name" value="ABC_carbohydrate_import_ATPase"/>
</dbReference>
<sequence>MNALVNMRNEQKPIVRMLGITKRFPGVVALNRVSLEVYPGEIHGLVGENGAGKSTLMKVLVGAYQPDEGEIYLDGEKVNFSHPREAQEKGLSIIYQEFNLLPDRTVAENVFLGREPLHRGLVDYRQMNAQTMALLRQLDVHHIIHPEMYIRDLSVAQQQMVEIVRALSLDSRVLVMDEPTSALSETEVEILFNLIRNLTLERGLAVIYISHRLREIFDLTQRITVLKDGSVVATLPTADVTTGDVVRMMVGRELNEYYPPKATPSDVKEVALRVINGANERLNKINFVLRRGEIVGVAGLQGSGRTALAKALFGVEPFTSGKVEVDGKEVRLDSPIDAIRCGIGFLTEDRKREGILPSQSIRDNVLLAFRALRGVLSINYRDGVRGTPNVTELGRRVDLRAPSYETQIRYLSGGNQQKAILARWLASGANILIFDEPTRGIDVSAKAGIHNLLRDLAKSGAAILMISSELPEIIGMSDRILVMHEGRLVTELPAGASETEIMLAATGGRETHFEEEKI</sequence>
<dbReference type="CDD" id="cd03216">
    <property type="entry name" value="ABC_Carb_Monos_I"/>
    <property type="match status" value="1"/>
</dbReference>
<comment type="caution">
    <text evidence="10">The sequence shown here is derived from an EMBL/GenBank/DDBJ whole genome shotgun (WGS) entry which is preliminary data.</text>
</comment>
<proteinExistence type="predicted"/>
<evidence type="ECO:0000313" key="11">
    <source>
        <dbReference type="Proteomes" id="UP001254165"/>
    </source>
</evidence>
<feature type="domain" description="ABC transporter" evidence="9">
    <location>
        <begin position="15"/>
        <end position="253"/>
    </location>
</feature>
<keyword evidence="1" id="KW-0813">Transport</keyword>
<evidence type="ECO:0000313" key="10">
    <source>
        <dbReference type="EMBL" id="MDT8898938.1"/>
    </source>
</evidence>
<evidence type="ECO:0000256" key="7">
    <source>
        <dbReference type="ARBA" id="ARBA00022967"/>
    </source>
</evidence>
<dbReference type="RefSeq" id="WP_315625611.1">
    <property type="nucleotide sequence ID" value="NZ_JAUHMF010000002.1"/>
</dbReference>
<evidence type="ECO:0000256" key="5">
    <source>
        <dbReference type="ARBA" id="ARBA00022741"/>
    </source>
</evidence>
<keyword evidence="3" id="KW-0762">Sugar transport</keyword>
<accession>A0ABU3NRV4</accession>
<gene>
    <name evidence="10" type="ORF">QYE77_11750</name>
</gene>
<reference evidence="10 11" key="1">
    <citation type="submission" date="2023-07" db="EMBL/GenBank/DDBJ databases">
        <title>Novel species of Thermanaerothrix with wide hydrolytic capabilities.</title>
        <authorList>
            <person name="Zayulina K.S."/>
            <person name="Podosokorskaya O.A."/>
            <person name="Elcheninov A.G."/>
        </authorList>
    </citation>
    <scope>NUCLEOTIDE SEQUENCE [LARGE SCALE GENOMIC DNA]</scope>
    <source>
        <strain evidence="10 11">4228-RoL</strain>
    </source>
</reference>
<dbReference type="InterPro" id="IPR003439">
    <property type="entry name" value="ABC_transporter-like_ATP-bd"/>
</dbReference>
<dbReference type="InterPro" id="IPR003593">
    <property type="entry name" value="AAA+_ATPase"/>
</dbReference>
<dbReference type="InterPro" id="IPR027417">
    <property type="entry name" value="P-loop_NTPase"/>
</dbReference>
<evidence type="ECO:0000256" key="4">
    <source>
        <dbReference type="ARBA" id="ARBA00022737"/>
    </source>
</evidence>
<dbReference type="InterPro" id="IPR017871">
    <property type="entry name" value="ABC_transporter-like_CS"/>
</dbReference>
<evidence type="ECO:0000256" key="1">
    <source>
        <dbReference type="ARBA" id="ARBA00022448"/>
    </source>
</evidence>
<keyword evidence="2" id="KW-1003">Cell membrane</keyword>
<dbReference type="GO" id="GO:0005524">
    <property type="term" value="F:ATP binding"/>
    <property type="evidence" value="ECO:0007669"/>
    <property type="project" value="UniProtKB-KW"/>
</dbReference>
<dbReference type="PROSITE" id="PS50893">
    <property type="entry name" value="ABC_TRANSPORTER_2"/>
    <property type="match status" value="2"/>
</dbReference>
<evidence type="ECO:0000256" key="8">
    <source>
        <dbReference type="ARBA" id="ARBA00023136"/>
    </source>
</evidence>
<evidence type="ECO:0000256" key="6">
    <source>
        <dbReference type="ARBA" id="ARBA00022840"/>
    </source>
</evidence>
<keyword evidence="7" id="KW-1278">Translocase</keyword>
<dbReference type="SMART" id="SM00382">
    <property type="entry name" value="AAA"/>
    <property type="match status" value="2"/>
</dbReference>
<evidence type="ECO:0000259" key="9">
    <source>
        <dbReference type="PROSITE" id="PS50893"/>
    </source>
</evidence>
<dbReference type="Proteomes" id="UP001254165">
    <property type="component" value="Unassembled WGS sequence"/>
</dbReference>
<dbReference type="Gene3D" id="3.40.50.300">
    <property type="entry name" value="P-loop containing nucleotide triphosphate hydrolases"/>
    <property type="match status" value="2"/>
</dbReference>
<keyword evidence="6 10" id="KW-0067">ATP-binding</keyword>
<dbReference type="PANTHER" id="PTHR43790:SF3">
    <property type="entry name" value="D-ALLOSE IMPORT ATP-BINDING PROTEIN ALSA-RELATED"/>
    <property type="match status" value="1"/>
</dbReference>